<sequence>TSDDERAEVPLLFRDVTSILLIQVLTMPQPLRREHFTCIVKVLYSLLYTQALIAVTGRLSAEERASWRESGSHKKSSYSPGKSWEALLGFAISELSAGKLYEEETEDTAKTSPIAWTSPSIEHHVQQFCLPFLRITTLLQHHLFGADIPSCQLNKRCSAVPYSCRYTLNGATFNVFTSEEDEFVVLCSCLGILPSVLQTSHDFTSAACLDWPVSAFDLMAQWCSEVIRFAEKQSDQVNALLIQETTWDLPRLLQLPDVYNTIFQYYHRKACSVCTKVPKDPALCLVCGTFVCLKGLCCKQQNFCECVLHSQNCGAGTGIFLLINASVIIIIRGLRFCLWGSVYLDAHGEEDRELRRGKPLYICKERYNVLEQQWVTHTFDHINKRWGPHYNSL</sequence>
<dbReference type="EC" id="2.3.2.27" evidence="1"/>
<accession>A0ABN9KYA3</accession>
<evidence type="ECO:0000256" key="1">
    <source>
        <dbReference type="RuleBase" id="RU366018"/>
    </source>
</evidence>
<dbReference type="Pfam" id="PF18995">
    <property type="entry name" value="PRT6_C"/>
    <property type="match status" value="1"/>
</dbReference>
<keyword evidence="4" id="KW-1185">Reference proteome</keyword>
<evidence type="ECO:0000259" key="2">
    <source>
        <dbReference type="Pfam" id="PF18995"/>
    </source>
</evidence>
<keyword evidence="1" id="KW-0808">Transferase</keyword>
<dbReference type="PANTHER" id="PTHR21497">
    <property type="entry name" value="UBIQUITIN LIGASE E3 ALPHA-RELATED"/>
    <property type="match status" value="1"/>
</dbReference>
<comment type="pathway">
    <text evidence="1">Protein modification; protein ubiquitination.</text>
</comment>
<name>A0ABN9KYA3_9NEOB</name>
<evidence type="ECO:0000313" key="3">
    <source>
        <dbReference type="EMBL" id="CAJ0923889.1"/>
    </source>
</evidence>
<comment type="caution">
    <text evidence="3">The sequence shown here is derived from an EMBL/GenBank/DDBJ whole genome shotgun (WGS) entry which is preliminary data.</text>
</comment>
<proteinExistence type="inferred from homology"/>
<keyword evidence="1" id="KW-0833">Ubl conjugation pathway</keyword>
<protein>
    <recommendedName>
        <fullName evidence="1">E3 ubiquitin-protein ligase</fullName>
        <ecNumber evidence="1">2.3.2.27</ecNumber>
    </recommendedName>
</protein>
<feature type="domain" description="E3 ubiquitin-protein ligase UBR-like C-terminal" evidence="2">
    <location>
        <begin position="4"/>
        <end position="375"/>
    </location>
</feature>
<organism evidence="3 4">
    <name type="scientific">Ranitomeya imitator</name>
    <name type="common">mimic poison frog</name>
    <dbReference type="NCBI Taxonomy" id="111125"/>
    <lineage>
        <taxon>Eukaryota</taxon>
        <taxon>Metazoa</taxon>
        <taxon>Chordata</taxon>
        <taxon>Craniata</taxon>
        <taxon>Vertebrata</taxon>
        <taxon>Euteleostomi</taxon>
        <taxon>Amphibia</taxon>
        <taxon>Batrachia</taxon>
        <taxon>Anura</taxon>
        <taxon>Neobatrachia</taxon>
        <taxon>Hyloidea</taxon>
        <taxon>Dendrobatidae</taxon>
        <taxon>Dendrobatinae</taxon>
        <taxon>Ranitomeya</taxon>
    </lineage>
</organism>
<keyword evidence="1" id="KW-0863">Zinc-finger</keyword>
<comment type="function">
    <text evidence="1">Ubiquitin ligase protein which is a component of the N-end rule pathway. Recognizes and binds to proteins bearing specific N-terminal residues that are destabilizing according to the N-end rule, leading to their ubiquitination and subsequent degradation.</text>
</comment>
<dbReference type="InterPro" id="IPR039164">
    <property type="entry name" value="UBR1-like"/>
</dbReference>
<dbReference type="PANTHER" id="PTHR21497:SF39">
    <property type="entry name" value="E3 UBIQUITIN-PROTEIN LIGASE UBR3"/>
    <property type="match status" value="1"/>
</dbReference>
<feature type="non-terminal residue" evidence="3">
    <location>
        <position position="1"/>
    </location>
</feature>
<dbReference type="Proteomes" id="UP001176940">
    <property type="component" value="Unassembled WGS sequence"/>
</dbReference>
<dbReference type="EMBL" id="CAUEEQ010002891">
    <property type="protein sequence ID" value="CAJ0923889.1"/>
    <property type="molecule type" value="Genomic_DNA"/>
</dbReference>
<comment type="catalytic activity">
    <reaction evidence="1">
        <text>S-ubiquitinyl-[E2 ubiquitin-conjugating enzyme]-L-cysteine + [acceptor protein]-L-lysine = [E2 ubiquitin-conjugating enzyme]-L-cysteine + N(6)-ubiquitinyl-[acceptor protein]-L-lysine.</text>
        <dbReference type="EC" id="2.3.2.27"/>
    </reaction>
</comment>
<reference evidence="3" key="1">
    <citation type="submission" date="2023-07" db="EMBL/GenBank/DDBJ databases">
        <authorList>
            <person name="Stuckert A."/>
        </authorList>
    </citation>
    <scope>NUCLEOTIDE SEQUENCE</scope>
</reference>
<evidence type="ECO:0000313" key="4">
    <source>
        <dbReference type="Proteomes" id="UP001176940"/>
    </source>
</evidence>
<keyword evidence="1" id="KW-0479">Metal-binding</keyword>
<keyword evidence="1" id="KW-0862">Zinc</keyword>
<gene>
    <name evidence="3" type="ORF">RIMI_LOCUS2118316</name>
</gene>
<comment type="similarity">
    <text evidence="1">Belongs to the E3 ubiquitin-protein ligase UBR1-like family.</text>
</comment>
<dbReference type="InterPro" id="IPR044046">
    <property type="entry name" value="E3_ligase_UBR-like_C"/>
</dbReference>